<evidence type="ECO:0000256" key="2">
    <source>
        <dbReference type="SAM" id="SignalP"/>
    </source>
</evidence>
<dbReference type="OrthoDB" id="8963697at2759"/>
<feature type="chain" id="PRO_5026950055" evidence="2">
    <location>
        <begin position="24"/>
        <end position="327"/>
    </location>
</feature>
<feature type="region of interest" description="Disordered" evidence="1">
    <location>
        <begin position="299"/>
        <end position="327"/>
    </location>
</feature>
<dbReference type="SUPFAM" id="SSF48726">
    <property type="entry name" value="Immunoglobulin"/>
    <property type="match status" value="1"/>
</dbReference>
<dbReference type="Pfam" id="PF07686">
    <property type="entry name" value="V-set"/>
    <property type="match status" value="1"/>
</dbReference>
<gene>
    <name evidence="5" type="primary">LOC115017999</name>
</gene>
<feature type="signal peptide" evidence="2">
    <location>
        <begin position="1"/>
        <end position="23"/>
    </location>
</feature>
<protein>
    <submittedName>
        <fullName evidence="5">Uncharacterized protein LOC115017999 isoform X1</fullName>
    </submittedName>
</protein>
<accession>A0A6J2QZP7</accession>
<organism evidence="4 5">
    <name type="scientific">Cottoperca gobio</name>
    <name type="common">Frogmouth</name>
    <name type="synonym">Aphritis gobio</name>
    <dbReference type="NCBI Taxonomy" id="56716"/>
    <lineage>
        <taxon>Eukaryota</taxon>
        <taxon>Metazoa</taxon>
        <taxon>Chordata</taxon>
        <taxon>Craniata</taxon>
        <taxon>Vertebrata</taxon>
        <taxon>Euteleostomi</taxon>
        <taxon>Actinopterygii</taxon>
        <taxon>Neopterygii</taxon>
        <taxon>Teleostei</taxon>
        <taxon>Neoteleostei</taxon>
        <taxon>Acanthomorphata</taxon>
        <taxon>Eupercaria</taxon>
        <taxon>Perciformes</taxon>
        <taxon>Notothenioidei</taxon>
        <taxon>Bovichtidae</taxon>
        <taxon>Cottoperca</taxon>
    </lineage>
</organism>
<sequence>MLTINADMCIFLLALCFIHVSSNEEPYFERSCELNSDVCETHTRSAPLGSSVLLPCNFETSNLNWVSWTHSPGVDLLRLTSAGRIKFLDPRHGRVKAFPIQGSQGNYSICIDELNNSDLGCYLCKQGDDCLQVELVVERGALSREMVYICVSVTAFILLSVGGYCCMKCILCCNNLTRDNTNNPEGAGTEGVSSEETGRVPVDQQQRGAGHDNLVYENDDQDQSQLQDDLSRYYGNTVSAVLPDPDMTQPAQSASGIYPNLNQFEGTENLGTKQSFHRELFNRLRQASINRRYYVNRREVSQEQAMSTRAEKHRKGFGKKKAKESEC</sequence>
<dbReference type="GeneID" id="115017999"/>
<dbReference type="InterPro" id="IPR013783">
    <property type="entry name" value="Ig-like_fold"/>
</dbReference>
<reference evidence="5" key="1">
    <citation type="submission" date="2025-08" db="UniProtKB">
        <authorList>
            <consortium name="RefSeq"/>
        </authorList>
    </citation>
    <scope>IDENTIFICATION</scope>
</reference>
<dbReference type="RefSeq" id="XP_029302647.1">
    <property type="nucleotide sequence ID" value="XM_029446787.1"/>
</dbReference>
<dbReference type="KEGG" id="cgob:115017999"/>
<proteinExistence type="predicted"/>
<dbReference type="Gene3D" id="2.60.40.10">
    <property type="entry name" value="Immunoglobulins"/>
    <property type="match status" value="1"/>
</dbReference>
<keyword evidence="4" id="KW-1185">Reference proteome</keyword>
<dbReference type="InParanoid" id="A0A6J2QZP7"/>
<evidence type="ECO:0000259" key="3">
    <source>
        <dbReference type="Pfam" id="PF07686"/>
    </source>
</evidence>
<dbReference type="InterPro" id="IPR036179">
    <property type="entry name" value="Ig-like_dom_sf"/>
</dbReference>
<dbReference type="AlphaFoldDB" id="A0A6J2QZP7"/>
<evidence type="ECO:0000256" key="1">
    <source>
        <dbReference type="SAM" id="MobiDB-lite"/>
    </source>
</evidence>
<feature type="domain" description="Immunoglobulin V-set" evidence="3">
    <location>
        <begin position="43"/>
        <end position="128"/>
    </location>
</feature>
<dbReference type="InterPro" id="IPR013106">
    <property type="entry name" value="Ig_V-set"/>
</dbReference>
<feature type="compositionally biased region" description="Basic residues" evidence="1">
    <location>
        <begin position="311"/>
        <end position="327"/>
    </location>
</feature>
<dbReference type="Proteomes" id="UP000504630">
    <property type="component" value="Chromosome 13"/>
</dbReference>
<keyword evidence="2" id="KW-0732">Signal</keyword>
<evidence type="ECO:0000313" key="4">
    <source>
        <dbReference type="Proteomes" id="UP000504630"/>
    </source>
</evidence>
<evidence type="ECO:0000313" key="5">
    <source>
        <dbReference type="RefSeq" id="XP_029302647.1"/>
    </source>
</evidence>
<name>A0A6J2QZP7_COTGO</name>